<organism evidence="3 4">
    <name type="scientific">Halalkalibacillus sediminis</name>
    <dbReference type="NCBI Taxonomy" id="2018042"/>
    <lineage>
        <taxon>Bacteria</taxon>
        <taxon>Bacillati</taxon>
        <taxon>Bacillota</taxon>
        <taxon>Bacilli</taxon>
        <taxon>Bacillales</taxon>
        <taxon>Bacillaceae</taxon>
        <taxon>Halalkalibacillus</taxon>
    </lineage>
</organism>
<dbReference type="AlphaFoldDB" id="A0A2I0QXV8"/>
<evidence type="ECO:0000256" key="2">
    <source>
        <dbReference type="SAM" id="SignalP"/>
    </source>
</evidence>
<name>A0A2I0QXV8_9BACI</name>
<comment type="caution">
    <text evidence="3">The sequence shown here is derived from an EMBL/GenBank/DDBJ whole genome shotgun (WGS) entry which is preliminary data.</text>
</comment>
<evidence type="ECO:0000313" key="4">
    <source>
        <dbReference type="Proteomes" id="UP000243524"/>
    </source>
</evidence>
<dbReference type="OrthoDB" id="2352213at2"/>
<accession>A0A2I0QXV8</accession>
<protein>
    <recommendedName>
        <fullName evidence="5">DUF4352 domain-containing protein</fullName>
    </recommendedName>
</protein>
<proteinExistence type="predicted"/>
<dbReference type="Proteomes" id="UP000243524">
    <property type="component" value="Unassembled WGS sequence"/>
</dbReference>
<dbReference type="EMBL" id="PJNH01000001">
    <property type="protein sequence ID" value="PKR79174.1"/>
    <property type="molecule type" value="Genomic_DNA"/>
</dbReference>
<keyword evidence="4" id="KW-1185">Reference proteome</keyword>
<feature type="compositionally biased region" description="Basic and acidic residues" evidence="1">
    <location>
        <begin position="26"/>
        <end position="44"/>
    </location>
</feature>
<evidence type="ECO:0000313" key="3">
    <source>
        <dbReference type="EMBL" id="PKR79174.1"/>
    </source>
</evidence>
<feature type="signal peptide" evidence="2">
    <location>
        <begin position="1"/>
        <end position="23"/>
    </location>
</feature>
<evidence type="ECO:0000256" key="1">
    <source>
        <dbReference type="SAM" id="MobiDB-lite"/>
    </source>
</evidence>
<keyword evidence="2" id="KW-0732">Signal</keyword>
<feature type="region of interest" description="Disordered" evidence="1">
    <location>
        <begin position="19"/>
        <end position="72"/>
    </location>
</feature>
<reference evidence="3 4" key="1">
    <citation type="submission" date="2017-06" db="EMBL/GenBank/DDBJ databases">
        <title>the draft geome sequence of Illustriluteabacillus marina B3227.</title>
        <authorList>
            <person name="He R.-H."/>
            <person name="Du Z.-J."/>
        </authorList>
    </citation>
    <scope>NUCLEOTIDE SEQUENCE [LARGE SCALE GENOMIC DNA]</scope>
    <source>
        <strain evidence="3 4">B3227</strain>
    </source>
</reference>
<feature type="chain" id="PRO_5014151484" description="DUF4352 domain-containing protein" evidence="2">
    <location>
        <begin position="24"/>
        <end position="239"/>
    </location>
</feature>
<feature type="compositionally biased region" description="Acidic residues" evidence="1">
    <location>
        <begin position="49"/>
        <end position="65"/>
    </location>
</feature>
<sequence>MKKFILFMGLAMLLVGCSGDDQASDTNKESADEAEEERVNHEENGDNSNQEESETENESEEENEINQDRNEERYGALQEIGETAEDRTGKRELINVKKIDEVIEHGPIEIDIVNAKVLEWTDLDQQSLNYLQPVLGTDQKTVHYLQIMFNVKNTSDKDVYWYGMDTIVADEQQIDAYTEDIIGDVLGPEVYAGTEDNYVVGYILNDEVVDSLRVVFDSVTDLNSYETIEEKTEFKVEFD</sequence>
<dbReference type="RefSeq" id="WP_101330918.1">
    <property type="nucleotide sequence ID" value="NZ_PJNH01000001.1"/>
</dbReference>
<dbReference type="PROSITE" id="PS51257">
    <property type="entry name" value="PROKAR_LIPOPROTEIN"/>
    <property type="match status" value="1"/>
</dbReference>
<gene>
    <name evidence="3" type="ORF">CEY16_05350</name>
</gene>
<evidence type="ECO:0008006" key="5">
    <source>
        <dbReference type="Google" id="ProtNLM"/>
    </source>
</evidence>